<proteinExistence type="predicted"/>
<name>A0A4V3RYX7_9PROT</name>
<dbReference type="PROSITE" id="PS51257">
    <property type="entry name" value="PROKAR_LIPOPROTEIN"/>
    <property type="match status" value="1"/>
</dbReference>
<evidence type="ECO:0000313" key="3">
    <source>
        <dbReference type="Proteomes" id="UP000305451"/>
    </source>
</evidence>
<dbReference type="InterPro" id="IPR046715">
    <property type="entry name" value="DUF6607"/>
</dbReference>
<comment type="caution">
    <text evidence="2">The sequence shown here is derived from an EMBL/GenBank/DDBJ whole genome shotgun (WGS) entry which is preliminary data.</text>
</comment>
<dbReference type="Proteomes" id="UP000305451">
    <property type="component" value="Unassembled WGS sequence"/>
</dbReference>
<feature type="signal peptide" evidence="1">
    <location>
        <begin position="1"/>
        <end position="22"/>
    </location>
</feature>
<reference evidence="2 3" key="1">
    <citation type="journal article" date="2013" name="Int. J. Syst. Evol. Microbiol.">
        <title>Marinicauda pacifica gen. nov., sp. nov., a prosthecate alphaproteobacterium of the family Hyphomonadaceae isolated from deep seawater.</title>
        <authorList>
            <person name="Zhang X.Y."/>
            <person name="Li G.W."/>
            <person name="Wang C.S."/>
            <person name="Zhang Y.J."/>
            <person name="Xu X.W."/>
            <person name="Li H."/>
            <person name="Liu A."/>
            <person name="Liu C."/>
            <person name="Xie B.B."/>
            <person name="Qin Q.L."/>
            <person name="Xu Z."/>
            <person name="Chen X.L."/>
            <person name="Zhou B.C."/>
            <person name="Zhang Y.Z."/>
        </authorList>
    </citation>
    <scope>NUCLEOTIDE SEQUENCE [LARGE SCALE GENOMIC DNA]</scope>
    <source>
        <strain evidence="2 3">P-1 km-3</strain>
    </source>
</reference>
<protein>
    <submittedName>
        <fullName evidence="2">Uncharacterized protein</fullName>
    </submittedName>
</protein>
<dbReference type="OrthoDB" id="8564954at2"/>
<evidence type="ECO:0000313" key="2">
    <source>
        <dbReference type="EMBL" id="TGY91999.1"/>
    </source>
</evidence>
<organism evidence="2 3">
    <name type="scientific">Marinicauda pacifica</name>
    <dbReference type="NCBI Taxonomy" id="1133559"/>
    <lineage>
        <taxon>Bacteria</taxon>
        <taxon>Pseudomonadati</taxon>
        <taxon>Pseudomonadota</taxon>
        <taxon>Alphaproteobacteria</taxon>
        <taxon>Maricaulales</taxon>
        <taxon>Maricaulaceae</taxon>
        <taxon>Marinicauda</taxon>
    </lineage>
</organism>
<dbReference type="RefSeq" id="WP_135945131.1">
    <property type="nucleotide sequence ID" value="NZ_BMEI01000003.1"/>
</dbReference>
<sequence length="337" mass="37950">MTRGFVRAGLSALALAALSACASTSGTAEQGSSQAQQARPEQHFEADREAILAMAGEYEVTFDFTEFLPIAPGYELADPKITPASEVVYVIEDTGEFISLQHLLLARTEDASFVIKHWRQDWQYEPDRMLAYQGFNRWNVEDIATGEARGAWSQTVYQVDDSPRYAGLGQWEHARHASTWEPPVSWRPLPRRDATTRDDYDVIAAVNRHTVTEWGWSHGQDNSKLVLREDEPFELVREHGINTYRRADLEGDEDAAAYWDNTRDYWTRVRDAWDTIIANSETISVQDDAEGTLLYGPLLSAAQNVHFDLTSTEEAWAEAVSLMEARITADGDAVDID</sequence>
<dbReference type="Pfam" id="PF20311">
    <property type="entry name" value="DUF6607"/>
    <property type="match status" value="1"/>
</dbReference>
<keyword evidence="1" id="KW-0732">Signal</keyword>
<feature type="chain" id="PRO_5020878200" evidence="1">
    <location>
        <begin position="23"/>
        <end position="337"/>
    </location>
</feature>
<evidence type="ECO:0000256" key="1">
    <source>
        <dbReference type="SAM" id="SignalP"/>
    </source>
</evidence>
<dbReference type="EMBL" id="SRXV01000003">
    <property type="protein sequence ID" value="TGY91999.1"/>
    <property type="molecule type" value="Genomic_DNA"/>
</dbReference>
<dbReference type="AlphaFoldDB" id="A0A4V3RYX7"/>
<keyword evidence="3" id="KW-1185">Reference proteome</keyword>
<accession>A0A4V3RYX7</accession>
<gene>
    <name evidence="2" type="ORF">E5162_10010</name>
</gene>